<dbReference type="Gene3D" id="2.40.70.10">
    <property type="entry name" value="Acid Proteases"/>
    <property type="match status" value="2"/>
</dbReference>
<name>E1YKQ6_9BACT</name>
<dbReference type="SUPFAM" id="SSF50156">
    <property type="entry name" value="PDZ domain-like"/>
    <property type="match status" value="1"/>
</dbReference>
<protein>
    <recommendedName>
        <fullName evidence="1">PDZ domain-containing protein</fullName>
    </recommendedName>
</protein>
<sequence>MDPQQILLKHFEAVGGLDRLKSIKSGYAEGKNTFDGLEGTFRNWEETPLKYRLEEDYNVIKQSFGDNGKQSWSVDPNGKVQIHRDEETLKRRKVKALLEVYDHARPDTRNFIFRYNGEKKIGEVNCQVVEMSNVINDDIIFFFFNKENHYIVKTIVKQPDFEIRTLFSDYRNINGIIHPFHEDTEIFPREKKETIQLTRYDFNVKINSTVFEPPEKDVEDFEFENGENSENIPFYFVENNIYLYVTINGEKRLWLLDNGASMSIIDADYVKTLGLKPEGEIKGLGIASVFDLSFVTFPPYRVGAIRFNPQKIFSYKGLSNKLYDSAVVGILGHDFLSRFVVKIDYASKALSLYHPDKFKYKGSGKIIDAPLRDKIFAVPVIVDDKYKGKWTLDIGAFDMSFNYPYAKDNNLLGLKGLERVSADLGGQHAEKTVRFKSVELGGYKLLNPLINIPEIKGKGSNYSREIVGNMGNNLLRHFVIYLDYKRQQVIVEKGKDFEKNFAEDKSGLLIGTGADGFPEIVFVASETPASKAGFTGSDIIRKINGVNVDSLGGADGVRALLSKEEGTEYNIEVLHDGNIMEFKLVLKDLYKQR</sequence>
<dbReference type="InterPro" id="IPR036034">
    <property type="entry name" value="PDZ_sf"/>
</dbReference>
<proteinExistence type="predicted"/>
<dbReference type="Pfam" id="PF13650">
    <property type="entry name" value="Asp_protease_2"/>
    <property type="match status" value="1"/>
</dbReference>
<evidence type="ECO:0000259" key="1">
    <source>
        <dbReference type="Pfam" id="PF13180"/>
    </source>
</evidence>
<dbReference type="InterPro" id="IPR021109">
    <property type="entry name" value="Peptidase_aspartic_dom_sf"/>
</dbReference>
<evidence type="ECO:0000313" key="2">
    <source>
        <dbReference type="EMBL" id="CBX30689.1"/>
    </source>
</evidence>
<organism evidence="2">
    <name type="scientific">uncultured Desulfobacterium sp</name>
    <dbReference type="NCBI Taxonomy" id="201089"/>
    <lineage>
        <taxon>Bacteria</taxon>
        <taxon>Pseudomonadati</taxon>
        <taxon>Thermodesulfobacteriota</taxon>
        <taxon>Desulfobacteria</taxon>
        <taxon>Desulfobacterales</taxon>
        <taxon>Desulfobacteriaceae</taxon>
        <taxon>Desulfobacterium</taxon>
        <taxon>environmental samples</taxon>
    </lineage>
</organism>
<dbReference type="InterPro" id="IPR001478">
    <property type="entry name" value="PDZ"/>
</dbReference>
<dbReference type="SUPFAM" id="SSF50630">
    <property type="entry name" value="Acid proteases"/>
    <property type="match status" value="1"/>
</dbReference>
<feature type="domain" description="PDZ" evidence="1">
    <location>
        <begin position="520"/>
        <end position="584"/>
    </location>
</feature>
<gene>
    <name evidence="2" type="ORF">N47_E42010</name>
</gene>
<dbReference type="Pfam" id="PF13180">
    <property type="entry name" value="PDZ_2"/>
    <property type="match status" value="1"/>
</dbReference>
<dbReference type="AlphaFoldDB" id="E1YKQ6"/>
<reference evidence="2" key="1">
    <citation type="journal article" date="2011" name="Environ. Microbiol.">
        <title>Genomic insights into the metabolic potential of the polycyclic aromatic hydrocarbon degrading sulfate-reducing Deltaproteobacterium N47.</title>
        <authorList>
            <person name="Bergmann F."/>
            <person name="Selesi D."/>
            <person name="Weinmaier T."/>
            <person name="Tischler P."/>
            <person name="Rattei T."/>
            <person name="Meckenstock R.U."/>
        </authorList>
    </citation>
    <scope>NUCLEOTIDE SEQUENCE</scope>
</reference>
<accession>E1YKQ6</accession>
<dbReference type="EMBL" id="FR695877">
    <property type="protein sequence ID" value="CBX30689.1"/>
    <property type="molecule type" value="Genomic_DNA"/>
</dbReference>
<dbReference type="Gene3D" id="2.30.42.10">
    <property type="match status" value="1"/>
</dbReference>